<evidence type="ECO:0000313" key="2">
    <source>
        <dbReference type="EMBL" id="SFK69603.1"/>
    </source>
</evidence>
<dbReference type="InterPro" id="IPR008963">
    <property type="entry name" value="Purple_acid_Pase-like_N"/>
</dbReference>
<name>A0A1I4BM19_9HYPH</name>
<dbReference type="STRING" id="1612308.SAMN05444581_11588"/>
<dbReference type="SUPFAM" id="SSF48208">
    <property type="entry name" value="Six-hairpin glycosidases"/>
    <property type="match status" value="1"/>
</dbReference>
<proteinExistence type="predicted"/>
<dbReference type="CDD" id="cd00063">
    <property type="entry name" value="FN3"/>
    <property type="match status" value="1"/>
</dbReference>
<dbReference type="SMART" id="SM00060">
    <property type="entry name" value="FN3"/>
    <property type="match status" value="2"/>
</dbReference>
<dbReference type="GO" id="GO:0046872">
    <property type="term" value="F:metal ion binding"/>
    <property type="evidence" value="ECO:0007669"/>
    <property type="project" value="InterPro"/>
</dbReference>
<gene>
    <name evidence="2" type="ORF">SAMN05444581_11588</name>
</gene>
<organism evidence="2 3">
    <name type="scientific">Methylocapsa palsarum</name>
    <dbReference type="NCBI Taxonomy" id="1612308"/>
    <lineage>
        <taxon>Bacteria</taxon>
        <taxon>Pseudomonadati</taxon>
        <taxon>Pseudomonadota</taxon>
        <taxon>Alphaproteobacteria</taxon>
        <taxon>Hyphomicrobiales</taxon>
        <taxon>Beijerinckiaceae</taxon>
        <taxon>Methylocapsa</taxon>
    </lineage>
</organism>
<dbReference type="PROSITE" id="PS50853">
    <property type="entry name" value="FN3"/>
    <property type="match status" value="1"/>
</dbReference>
<dbReference type="RefSeq" id="WP_139223656.1">
    <property type="nucleotide sequence ID" value="NZ_FOSN01000015.1"/>
</dbReference>
<evidence type="ECO:0000259" key="1">
    <source>
        <dbReference type="PROSITE" id="PS50853"/>
    </source>
</evidence>
<dbReference type="Gene3D" id="2.60.40.10">
    <property type="entry name" value="Immunoglobulins"/>
    <property type="match status" value="2"/>
</dbReference>
<reference evidence="2 3" key="1">
    <citation type="submission" date="2016-10" db="EMBL/GenBank/DDBJ databases">
        <authorList>
            <person name="de Groot N.N."/>
        </authorList>
    </citation>
    <scope>NUCLEOTIDE SEQUENCE [LARGE SCALE GENOMIC DNA]</scope>
    <source>
        <strain evidence="2 3">NE2</strain>
    </source>
</reference>
<dbReference type="Proteomes" id="UP000198755">
    <property type="component" value="Unassembled WGS sequence"/>
</dbReference>
<feature type="domain" description="Fibronectin type-III" evidence="1">
    <location>
        <begin position="853"/>
        <end position="947"/>
    </location>
</feature>
<protein>
    <recommendedName>
        <fullName evidence="1">Fibronectin type-III domain-containing protein</fullName>
    </recommendedName>
</protein>
<evidence type="ECO:0000313" key="3">
    <source>
        <dbReference type="Proteomes" id="UP000198755"/>
    </source>
</evidence>
<dbReference type="InterPro" id="IPR008928">
    <property type="entry name" value="6-hairpin_glycosidase_sf"/>
</dbReference>
<dbReference type="InterPro" id="IPR013783">
    <property type="entry name" value="Ig-like_fold"/>
</dbReference>
<dbReference type="SUPFAM" id="SSF49363">
    <property type="entry name" value="Purple acid phosphatase, N-terminal domain"/>
    <property type="match status" value="1"/>
</dbReference>
<dbReference type="OrthoDB" id="9770043at2"/>
<dbReference type="GO" id="GO:0005975">
    <property type="term" value="P:carbohydrate metabolic process"/>
    <property type="evidence" value="ECO:0007669"/>
    <property type="project" value="InterPro"/>
</dbReference>
<dbReference type="EMBL" id="FOSN01000015">
    <property type="protein sequence ID" value="SFK69603.1"/>
    <property type="molecule type" value="Genomic_DNA"/>
</dbReference>
<accession>A0A1I4BM19</accession>
<dbReference type="InterPro" id="IPR003961">
    <property type="entry name" value="FN3_dom"/>
</dbReference>
<dbReference type="GO" id="GO:0003993">
    <property type="term" value="F:acid phosphatase activity"/>
    <property type="evidence" value="ECO:0007669"/>
    <property type="project" value="InterPro"/>
</dbReference>
<dbReference type="AlphaFoldDB" id="A0A1I4BM19"/>
<dbReference type="Pfam" id="PF17957">
    <property type="entry name" value="Big_7"/>
    <property type="match status" value="1"/>
</dbReference>
<keyword evidence="3" id="KW-1185">Reference proteome</keyword>
<sequence length="1100" mass="117126">MIRRLIKNFFVDILHCVLVAIAVGSPLLLIAHPWTATAATANGSTLNTHAVMVDDTDKIVSWVSNQDRAYDTVVSLAWDYLLNKVPNDPSTGQPAYFSQSYLNPDTQQMAGWPNNPAGMFSMLIESAMSYYQYSGNYAVITLAQRLADQELTSGMTLSNDNWPNVQYASGDAGSLTYHGASYGDSTGVGDGVGIIEPDKVGEFGIALIKLYEQTGKTAYRDAAIKDADALANHVRAGSSSQSPWPFRVNAQTGAIREQYSAHVISPIELFDELIRLNLGNVANYQRARTTAWNWMMTYPMINNAWSGYFEDVSVQGDTSNTNQLNAMMTARYLLRNPQTDPNWETHVRGLISWVESTFGVSQFGAFTIEEQQIFMFAMGSHTSRYAEVNALLYEKTGDVSAKEKAYRSFNWATYMARSTGVVIDGPSVNNQWFTDGYGDYIRHFMIGMGASPDWTPIGQTHLLESSSVVSNITYTSSQITYTTFDPSGIEEIEVASVPIGVTANGAPLPKRSDLAGQGWTITQNVLRIRHDSSGIIMIEFNGVPINQNPSITLISPLNNATATSPGSFLLQATASDPDGTVNRVEFYSNGFLVATVASPPYIYTLSSLAEGTYSLSARAFDNLNAYSILATALVTVSNPSSTSTSPPVYETVWNTTTPSKSTSSFNVQAGDLLVATAMTEDSSVSVSISGGALNWIQQQVVSVPSYGWVSIWTAAVDANKTMSITFTREGGTGNYGGNIFAFRNAIIGASSNTNGFGSSTLNFTTTQTNSAIVVANVDWNAVSGSSRVWRTNAGAFTEKSYANVSGAYSIYGGFHQNAGASGTYAVGLSAPDGEKYSIAAVEVKGTASAVNTAPPIISGVTTGSINQNGASIIWTTNAPATSRVEYGLSTNYSNTTAVNSSLDTTHTQVVAGLSAGTLYHFRIHSIDAAGNEGISSDFTFATPMQSDTKFLFGDQEIESQVDYNALGSAEAFQTTAISSGTVRAISVYVDGSSTARTLIAGIYADSAGHPGPLITQGSSAALTASAWNAVTIPGASVTEGQPYWIAVLGINSGQLSFRDGSGGCKSEVSAQSDLTALPLSWMTGAIYPSCPLSAYGSIGP</sequence>